<evidence type="ECO:0000259" key="7">
    <source>
        <dbReference type="Pfam" id="PF18158"/>
    </source>
</evidence>
<dbReference type="SUPFAM" id="SSF47203">
    <property type="entry name" value="Acyl-CoA dehydrogenase C-terminal domain-like"/>
    <property type="match status" value="1"/>
</dbReference>
<evidence type="ECO:0000259" key="5">
    <source>
        <dbReference type="Pfam" id="PF00441"/>
    </source>
</evidence>
<dbReference type="EMBL" id="CP139487">
    <property type="protein sequence ID" value="WPU66950.1"/>
    <property type="molecule type" value="Genomic_DNA"/>
</dbReference>
<keyword evidence="10" id="KW-1185">Reference proteome</keyword>
<dbReference type="Proteomes" id="UP001324634">
    <property type="component" value="Chromosome"/>
</dbReference>
<comment type="similarity">
    <text evidence="1 4">Belongs to the acyl-CoA dehydrogenase family.</text>
</comment>
<dbReference type="Pfam" id="PF02770">
    <property type="entry name" value="Acyl-CoA_dh_M"/>
    <property type="match status" value="1"/>
</dbReference>
<keyword evidence="2 4" id="KW-0285">Flavoprotein</keyword>
<dbReference type="AlphaFoldDB" id="A0AAX4HUU7"/>
<evidence type="ECO:0000259" key="8">
    <source>
        <dbReference type="Pfam" id="PF22217"/>
    </source>
</evidence>
<evidence type="ECO:0000259" key="6">
    <source>
        <dbReference type="Pfam" id="PF02770"/>
    </source>
</evidence>
<sequence length="557" mass="62122">MDFYQVPPSIGNQYSEDHILQSILKRHLPANIFAEIEPELKKFGERVVKEMEPLAQEAEANPPIHVPYDPWGKRVDEIKTTKAWDRLHEIASEEGIVATGYERKSGEYSRLHQFAKLYLYHPSSAIYSCPLAMTDGAARVIELFGSPEMKKKAYANLLSRDPKTFWTSGQWMTERTGGSDVSGTSTVAKKVGDHYELHGVKWFTSATTSQMAMTLARIEGEEKLSMFYVELRNAKGELQNIRINRLKDKLGTKALPTAELTLEGTPAVLVGESGKGVKTIATLFNITRLYNACCSVGYMHRGIALSLDYAKKRKAFGKFIIDHGLHLETMADLHVRFEACMQMTFHAAVLLGKEEMGKATEIESGTLRLLIPLVKLFTAKEGVAISSEVIESFGGAGYVEDTGLPQILRNAQVLAIWEGTTNVLSLDALRAIKKENAAPAFLKDIEMRLGQVKHPELQGMKEKTLKALGDIQKVFVNAAKLTEEDLNTKARSLAMGLSRTYNSSLMLEHAEWGLSQNDSSGAISAKRWFEQELFHLELAGEERRNDSRTILRTGPVR</sequence>
<dbReference type="KEGG" id="psti:SOO65_09325"/>
<evidence type="ECO:0000256" key="4">
    <source>
        <dbReference type="RuleBase" id="RU362125"/>
    </source>
</evidence>
<dbReference type="InterPro" id="IPR036250">
    <property type="entry name" value="AcylCo_DH-like_C"/>
</dbReference>
<dbReference type="PANTHER" id="PTHR42707">
    <property type="entry name" value="ACYL-COA DEHYDROGENASE"/>
    <property type="match status" value="1"/>
</dbReference>
<keyword evidence="4" id="KW-0560">Oxidoreductase</keyword>
<proteinExistence type="inferred from homology"/>
<dbReference type="InterPro" id="IPR009100">
    <property type="entry name" value="AcylCoA_DH/oxidase_NM_dom_sf"/>
</dbReference>
<dbReference type="InterPro" id="IPR009075">
    <property type="entry name" value="AcylCo_DH/oxidase_C"/>
</dbReference>
<protein>
    <submittedName>
        <fullName evidence="9">Acyl-CoA dehydrogenase family protein</fullName>
    </submittedName>
</protein>
<dbReference type="PANTHER" id="PTHR42707:SF2">
    <property type="entry name" value="ACD11 DEHYDROGENASE"/>
    <property type="match status" value="1"/>
</dbReference>
<evidence type="ECO:0000256" key="1">
    <source>
        <dbReference type="ARBA" id="ARBA00009347"/>
    </source>
</evidence>
<evidence type="ECO:0000256" key="3">
    <source>
        <dbReference type="ARBA" id="ARBA00022827"/>
    </source>
</evidence>
<feature type="domain" description="Adaptive response protein AidB N-terminal" evidence="7">
    <location>
        <begin position="12"/>
        <end position="160"/>
    </location>
</feature>
<dbReference type="Gene3D" id="6.10.250.600">
    <property type="match status" value="1"/>
</dbReference>
<accession>A0AAX4HUU7</accession>
<evidence type="ECO:0000256" key="2">
    <source>
        <dbReference type="ARBA" id="ARBA00022630"/>
    </source>
</evidence>
<dbReference type="InterPro" id="IPR041504">
    <property type="entry name" value="AidB_N"/>
</dbReference>
<keyword evidence="3 4" id="KW-0274">FAD</keyword>
<dbReference type="SUPFAM" id="SSF56645">
    <property type="entry name" value="Acyl-CoA dehydrogenase NM domain-like"/>
    <property type="match status" value="1"/>
</dbReference>
<dbReference type="InterPro" id="IPR006091">
    <property type="entry name" value="Acyl-CoA_Oxase/DH_mid-dom"/>
</dbReference>
<dbReference type="Pfam" id="PF00441">
    <property type="entry name" value="Acyl-CoA_dh_1"/>
    <property type="match status" value="1"/>
</dbReference>
<organism evidence="9 10">
    <name type="scientific">Peredibacter starrii</name>
    <dbReference type="NCBI Taxonomy" id="28202"/>
    <lineage>
        <taxon>Bacteria</taxon>
        <taxon>Pseudomonadati</taxon>
        <taxon>Bdellovibrionota</taxon>
        <taxon>Bacteriovoracia</taxon>
        <taxon>Bacteriovoracales</taxon>
        <taxon>Bacteriovoracaceae</taxon>
        <taxon>Peredibacter</taxon>
    </lineage>
</organism>
<dbReference type="Pfam" id="PF18158">
    <property type="entry name" value="AidB_N"/>
    <property type="match status" value="1"/>
</dbReference>
<evidence type="ECO:0000313" key="9">
    <source>
        <dbReference type="EMBL" id="WPU66950.1"/>
    </source>
</evidence>
<dbReference type="InterPro" id="IPR053998">
    <property type="entry name" value="ACDH-11_C"/>
</dbReference>
<dbReference type="GO" id="GO:0003995">
    <property type="term" value="F:acyl-CoA dehydrogenase activity"/>
    <property type="evidence" value="ECO:0007669"/>
    <property type="project" value="TreeGrafter"/>
</dbReference>
<feature type="domain" description="Acyl-CoA dehydrogenase/oxidase C-terminal" evidence="5">
    <location>
        <begin position="274"/>
        <end position="430"/>
    </location>
</feature>
<gene>
    <name evidence="9" type="ORF">SOO65_09325</name>
</gene>
<feature type="domain" description="Acyl-CoA oxidase/dehydrogenase middle" evidence="6">
    <location>
        <begin position="170"/>
        <end position="263"/>
    </location>
</feature>
<evidence type="ECO:0000313" key="10">
    <source>
        <dbReference type="Proteomes" id="UP001324634"/>
    </source>
</evidence>
<dbReference type="RefSeq" id="WP_321399658.1">
    <property type="nucleotide sequence ID" value="NZ_CP139487.1"/>
</dbReference>
<dbReference type="Pfam" id="PF22217">
    <property type="entry name" value="ACDH-11_C"/>
    <property type="match status" value="1"/>
</dbReference>
<dbReference type="InterPro" id="IPR052904">
    <property type="entry name" value="Acyl-CoA_dehydrogenase-like"/>
</dbReference>
<feature type="domain" description="Acyl-CoA dehydrogenase 11-like C-terminal" evidence="8">
    <location>
        <begin position="439"/>
        <end position="538"/>
    </location>
</feature>
<dbReference type="Gene3D" id="1.20.140.10">
    <property type="entry name" value="Butyryl-CoA Dehydrogenase, subunit A, domain 3"/>
    <property type="match status" value="1"/>
</dbReference>
<reference evidence="9 10" key="1">
    <citation type="submission" date="2023-11" db="EMBL/GenBank/DDBJ databases">
        <title>Peredibacter starrii A3.12.</title>
        <authorList>
            <person name="Mitchell R.J."/>
        </authorList>
    </citation>
    <scope>NUCLEOTIDE SEQUENCE [LARGE SCALE GENOMIC DNA]</scope>
    <source>
        <strain evidence="9 10">A3.12</strain>
    </source>
</reference>
<comment type="cofactor">
    <cofactor evidence="4">
        <name>FAD</name>
        <dbReference type="ChEBI" id="CHEBI:57692"/>
    </cofactor>
</comment>
<name>A0AAX4HUU7_9BACT</name>
<dbReference type="Gene3D" id="2.40.110.20">
    <property type="match status" value="1"/>
</dbReference>